<organism evidence="2 3">
    <name type="scientific">Massilia haematophila</name>
    <dbReference type="NCBI Taxonomy" id="457923"/>
    <lineage>
        <taxon>Bacteria</taxon>
        <taxon>Pseudomonadati</taxon>
        <taxon>Pseudomonadota</taxon>
        <taxon>Betaproteobacteria</taxon>
        <taxon>Burkholderiales</taxon>
        <taxon>Oxalobacteraceae</taxon>
        <taxon>Telluria group</taxon>
        <taxon>Massilia</taxon>
    </lineage>
</organism>
<dbReference type="Pfam" id="PF12680">
    <property type="entry name" value="SnoaL_2"/>
    <property type="match status" value="1"/>
</dbReference>
<dbReference type="EMBL" id="JBHRVV010000001">
    <property type="protein sequence ID" value="MFC3458490.1"/>
    <property type="molecule type" value="Genomic_DNA"/>
</dbReference>
<feature type="domain" description="SnoaL-like" evidence="1">
    <location>
        <begin position="8"/>
        <end position="109"/>
    </location>
</feature>
<gene>
    <name evidence="2" type="ORF">ACFOPH_09550</name>
</gene>
<dbReference type="SUPFAM" id="SSF54427">
    <property type="entry name" value="NTF2-like"/>
    <property type="match status" value="1"/>
</dbReference>
<name>A0ABV7PII6_9BURK</name>
<evidence type="ECO:0000259" key="1">
    <source>
        <dbReference type="Pfam" id="PF12680"/>
    </source>
</evidence>
<dbReference type="Gene3D" id="3.10.450.50">
    <property type="match status" value="1"/>
</dbReference>
<comment type="caution">
    <text evidence="2">The sequence shown here is derived from an EMBL/GenBank/DDBJ whole genome shotgun (WGS) entry which is preliminary data.</text>
</comment>
<dbReference type="InterPro" id="IPR037401">
    <property type="entry name" value="SnoaL-like"/>
</dbReference>
<reference evidence="3" key="1">
    <citation type="journal article" date="2019" name="Int. J. Syst. Evol. Microbiol.">
        <title>The Global Catalogue of Microorganisms (GCM) 10K type strain sequencing project: providing services to taxonomists for standard genome sequencing and annotation.</title>
        <authorList>
            <consortium name="The Broad Institute Genomics Platform"/>
            <consortium name="The Broad Institute Genome Sequencing Center for Infectious Disease"/>
            <person name="Wu L."/>
            <person name="Ma J."/>
        </authorList>
    </citation>
    <scope>NUCLEOTIDE SEQUENCE [LARGE SCALE GENOMIC DNA]</scope>
    <source>
        <strain evidence="3">CCM 7480</strain>
    </source>
</reference>
<proteinExistence type="predicted"/>
<dbReference type="RefSeq" id="WP_379734935.1">
    <property type="nucleotide sequence ID" value="NZ_JBHRVV010000001.1"/>
</dbReference>
<sequence length="119" mass="12605">MDRADSLARQYLAAWNERNASERRALVARLFTLDASYLDPLMAGAGHDGIDALIGAAQQHFPGHRFELAGQADGHHDVLRFSWTLHAPGGAAVARGTDVATVGGDGRLSSVTGFLDHAA</sequence>
<keyword evidence="3" id="KW-1185">Reference proteome</keyword>
<evidence type="ECO:0000313" key="2">
    <source>
        <dbReference type="EMBL" id="MFC3458490.1"/>
    </source>
</evidence>
<dbReference type="InterPro" id="IPR032710">
    <property type="entry name" value="NTF2-like_dom_sf"/>
</dbReference>
<dbReference type="Proteomes" id="UP001595665">
    <property type="component" value="Unassembled WGS sequence"/>
</dbReference>
<evidence type="ECO:0000313" key="3">
    <source>
        <dbReference type="Proteomes" id="UP001595665"/>
    </source>
</evidence>
<accession>A0ABV7PII6</accession>
<protein>
    <submittedName>
        <fullName evidence="2">Nuclear transport factor 2 family protein</fullName>
    </submittedName>
</protein>